<dbReference type="RefSeq" id="WP_168442066.1">
    <property type="nucleotide sequence ID" value="NZ_CAAHFG010000001.1"/>
</dbReference>
<dbReference type="InterPro" id="IPR011050">
    <property type="entry name" value="Pectin_lyase_fold/virulence"/>
</dbReference>
<dbReference type="Proteomes" id="UP000366872">
    <property type="component" value="Unassembled WGS sequence"/>
</dbReference>
<keyword evidence="1" id="KW-0732">Signal</keyword>
<feature type="domain" description="Periplasmic copper-binding protein NosD beta helix" evidence="2">
    <location>
        <begin position="424"/>
        <end position="587"/>
    </location>
</feature>
<gene>
    <name evidence="3" type="ORF">PDESU_01558</name>
</gene>
<reference evidence="3 4" key="1">
    <citation type="submission" date="2019-04" db="EMBL/GenBank/DDBJ databases">
        <authorList>
            <person name="Van Vliet M D."/>
        </authorList>
    </citation>
    <scope>NUCLEOTIDE SEQUENCE [LARGE SCALE GENOMIC DNA]</scope>
    <source>
        <strain evidence="3 4">F1</strain>
    </source>
</reference>
<evidence type="ECO:0000256" key="1">
    <source>
        <dbReference type="SAM" id="SignalP"/>
    </source>
</evidence>
<feature type="chain" id="PRO_5025582189" description="Periplasmic copper-binding protein NosD beta helix domain-containing protein" evidence="1">
    <location>
        <begin position="19"/>
        <end position="590"/>
    </location>
</feature>
<dbReference type="Pfam" id="PF05048">
    <property type="entry name" value="NosD"/>
    <property type="match status" value="1"/>
</dbReference>
<dbReference type="AlphaFoldDB" id="A0A6C2TZW3"/>
<accession>A0A6C2TZW3</accession>
<evidence type="ECO:0000313" key="3">
    <source>
        <dbReference type="EMBL" id="VGO13004.1"/>
    </source>
</evidence>
<dbReference type="InterPro" id="IPR006626">
    <property type="entry name" value="PbH1"/>
</dbReference>
<feature type="signal peptide" evidence="1">
    <location>
        <begin position="1"/>
        <end position="18"/>
    </location>
</feature>
<dbReference type="SUPFAM" id="SSF51126">
    <property type="entry name" value="Pectin lyase-like"/>
    <property type="match status" value="1"/>
</dbReference>
<dbReference type="EMBL" id="CAAHFG010000001">
    <property type="protein sequence ID" value="VGO13004.1"/>
    <property type="molecule type" value="Genomic_DNA"/>
</dbReference>
<keyword evidence="4" id="KW-1185">Reference proteome</keyword>
<proteinExistence type="predicted"/>
<evidence type="ECO:0000259" key="2">
    <source>
        <dbReference type="Pfam" id="PF05048"/>
    </source>
</evidence>
<sequence>MSFWASVIVAGLCLVASAGSGRPFHVADFGAVGDGVTDDGPAVRKAVEAAVAAGYGSSVVFDEKSYRLDRFRGGAQINLDGVSGIALEGNGAQIINNPYNAFLNISSCSRIMMRDFSFDCAPLAYTQGTITRVDHREGSFLLQLHDGYDNPLQVGEKMRRKIWDEIGFLIHPDERKLKRGGPDHFTIVNITEESGEAGLLRIQLRGRTCQNIEVGDRFVFALNYAGGAASISVSSSSDILLENYAFHGTKYGMTHSFGGNKGRVYVKGAKITFKPDSDRLISTIKDGFHCKHNAVGPIIEGCHIEGMMDDSINVSVCPYWVIEDLGSKRYLIGGGAPAEGDVLMAYTPKSGTIVNDLKVRSVEPHPHIKGIVGGRGFSVITLNKPIPELGLFDRNRTYSKPGLFPGGQDKMVLTGLYNMDQCGKDYIVRNNYFGPQRRFSLLARCNGGLFEGNTVEGGAGVQLNNEVGSFYEGPFPGDTIIRNNIMRNVNRHSFRVYTNGRGAFAEDITIENNTITDGEGPEIMLENIVGGAVRDNTIRRATASDVPAIQIGESKDMRVDGNTFSSSMKRDSAIQLTKCESVSGSRNKFE</sequence>
<name>A0A6C2TZW3_PONDE</name>
<dbReference type="SMART" id="SM00710">
    <property type="entry name" value="PbH1"/>
    <property type="match status" value="5"/>
</dbReference>
<protein>
    <recommendedName>
        <fullName evidence="2">Periplasmic copper-binding protein NosD beta helix domain-containing protein</fullName>
    </recommendedName>
</protein>
<organism evidence="3 4">
    <name type="scientific">Pontiella desulfatans</name>
    <dbReference type="NCBI Taxonomy" id="2750659"/>
    <lineage>
        <taxon>Bacteria</taxon>
        <taxon>Pseudomonadati</taxon>
        <taxon>Kiritimatiellota</taxon>
        <taxon>Kiritimatiellia</taxon>
        <taxon>Kiritimatiellales</taxon>
        <taxon>Pontiellaceae</taxon>
        <taxon>Pontiella</taxon>
    </lineage>
</organism>
<dbReference type="InterPro" id="IPR007742">
    <property type="entry name" value="NosD_dom"/>
</dbReference>
<dbReference type="Gene3D" id="2.160.20.10">
    <property type="entry name" value="Single-stranded right-handed beta-helix, Pectin lyase-like"/>
    <property type="match status" value="2"/>
</dbReference>
<evidence type="ECO:0000313" key="4">
    <source>
        <dbReference type="Proteomes" id="UP000366872"/>
    </source>
</evidence>
<dbReference type="InterPro" id="IPR012334">
    <property type="entry name" value="Pectin_lyas_fold"/>
</dbReference>